<name>A0A1N7P647_9RHOB</name>
<feature type="region of interest" description="Disordered" evidence="1">
    <location>
        <begin position="91"/>
        <end position="110"/>
    </location>
</feature>
<organism evidence="3 4">
    <name type="scientific">Roseivivax lentus</name>
    <dbReference type="NCBI Taxonomy" id="633194"/>
    <lineage>
        <taxon>Bacteria</taxon>
        <taxon>Pseudomonadati</taxon>
        <taxon>Pseudomonadota</taxon>
        <taxon>Alphaproteobacteria</taxon>
        <taxon>Rhodobacterales</taxon>
        <taxon>Roseobacteraceae</taxon>
        <taxon>Roseivivax</taxon>
    </lineage>
</organism>
<dbReference type="AlphaFoldDB" id="A0A1N7P647"/>
<feature type="chain" id="PRO_5009943774" evidence="2">
    <location>
        <begin position="22"/>
        <end position="110"/>
    </location>
</feature>
<protein>
    <submittedName>
        <fullName evidence="3">Uncharacterized protein</fullName>
    </submittedName>
</protein>
<dbReference type="OrthoDB" id="9964578at2"/>
<accession>A0A1N7P647</accession>
<dbReference type="Proteomes" id="UP000186684">
    <property type="component" value="Unassembled WGS sequence"/>
</dbReference>
<evidence type="ECO:0000313" key="3">
    <source>
        <dbReference type="EMBL" id="SIT06030.1"/>
    </source>
</evidence>
<evidence type="ECO:0000313" key="4">
    <source>
        <dbReference type="Proteomes" id="UP000186684"/>
    </source>
</evidence>
<feature type="compositionally biased region" description="Low complexity" evidence="1">
    <location>
        <begin position="101"/>
        <end position="110"/>
    </location>
</feature>
<sequence length="110" mass="10343">MYIRTIVASAALALTGFSASAQGTTAEALQIAADQGACGAEATIQSAEFIDATTIRVTCLRAGAGMAELGGGLGPAAVGAAGLVFVAIISSVGDGDGSSGTTGTSGTSGT</sequence>
<evidence type="ECO:0000256" key="2">
    <source>
        <dbReference type="SAM" id="SignalP"/>
    </source>
</evidence>
<feature type="signal peptide" evidence="2">
    <location>
        <begin position="1"/>
        <end position="21"/>
    </location>
</feature>
<keyword evidence="4" id="KW-1185">Reference proteome</keyword>
<reference evidence="4" key="1">
    <citation type="submission" date="2017-01" db="EMBL/GenBank/DDBJ databases">
        <authorList>
            <person name="Varghese N."/>
            <person name="Submissions S."/>
        </authorList>
    </citation>
    <scope>NUCLEOTIDE SEQUENCE [LARGE SCALE GENOMIC DNA]</scope>
    <source>
        <strain evidence="4">DSM 29430</strain>
    </source>
</reference>
<dbReference type="RefSeq" id="WP_076449671.1">
    <property type="nucleotide sequence ID" value="NZ_FTOQ01000013.1"/>
</dbReference>
<proteinExistence type="predicted"/>
<dbReference type="EMBL" id="FTOQ01000013">
    <property type="protein sequence ID" value="SIT06030.1"/>
    <property type="molecule type" value="Genomic_DNA"/>
</dbReference>
<gene>
    <name evidence="3" type="ORF">SAMN05421759_11312</name>
</gene>
<evidence type="ECO:0000256" key="1">
    <source>
        <dbReference type="SAM" id="MobiDB-lite"/>
    </source>
</evidence>
<keyword evidence="2" id="KW-0732">Signal</keyword>